<keyword evidence="1" id="KW-0677">Repeat</keyword>
<keyword evidence="5" id="KW-1185">Reference proteome</keyword>
<dbReference type="Gene3D" id="1.25.40.10">
    <property type="entry name" value="Tetratricopeptide repeat domain"/>
    <property type="match status" value="1"/>
</dbReference>
<dbReference type="Pfam" id="PF13424">
    <property type="entry name" value="TPR_12"/>
    <property type="match status" value="1"/>
</dbReference>
<name>A0AAD2FZA2_9STRA</name>
<gene>
    <name evidence="4" type="ORF">CYCCA115_LOCUS16969</name>
</gene>
<sequence>MADRVEKLEKAQEHYDLGKDLSWNKGDFDTALIELRKSLQLRESVWGQFHDETSKAYYEIGRALFAQKAYTESLVAYRRCLRIRVSLFGKFHTETKNADHCVRLVVQAKGLYSGREINEAIDSIYSSMSHEIAGDTYRKAGRNAEAQLEYIKAAAIEEYFFGKNGDIIGDINRKAGIKAPPPPSSPGKKKTKKAKD</sequence>
<keyword evidence="2" id="KW-0802">TPR repeat</keyword>
<dbReference type="SMART" id="SM00028">
    <property type="entry name" value="TPR"/>
    <property type="match status" value="2"/>
</dbReference>
<evidence type="ECO:0000256" key="1">
    <source>
        <dbReference type="ARBA" id="ARBA00022737"/>
    </source>
</evidence>
<evidence type="ECO:0000313" key="4">
    <source>
        <dbReference type="EMBL" id="CAJ1957973.1"/>
    </source>
</evidence>
<dbReference type="InterPro" id="IPR011990">
    <property type="entry name" value="TPR-like_helical_dom_sf"/>
</dbReference>
<feature type="region of interest" description="Disordered" evidence="3">
    <location>
        <begin position="172"/>
        <end position="196"/>
    </location>
</feature>
<evidence type="ECO:0000256" key="2">
    <source>
        <dbReference type="ARBA" id="ARBA00022803"/>
    </source>
</evidence>
<dbReference type="Proteomes" id="UP001295423">
    <property type="component" value="Unassembled WGS sequence"/>
</dbReference>
<dbReference type="AlphaFoldDB" id="A0AAD2FZA2"/>
<feature type="compositionally biased region" description="Basic residues" evidence="3">
    <location>
        <begin position="187"/>
        <end position="196"/>
    </location>
</feature>
<proteinExistence type="predicted"/>
<accession>A0AAD2FZA2</accession>
<evidence type="ECO:0008006" key="6">
    <source>
        <dbReference type="Google" id="ProtNLM"/>
    </source>
</evidence>
<reference evidence="4" key="1">
    <citation type="submission" date="2023-08" db="EMBL/GenBank/DDBJ databases">
        <authorList>
            <person name="Audoor S."/>
            <person name="Bilcke G."/>
        </authorList>
    </citation>
    <scope>NUCLEOTIDE SEQUENCE</scope>
</reference>
<dbReference type="SUPFAM" id="SSF48452">
    <property type="entry name" value="TPR-like"/>
    <property type="match status" value="1"/>
</dbReference>
<comment type="caution">
    <text evidence="4">The sequence shown here is derived from an EMBL/GenBank/DDBJ whole genome shotgun (WGS) entry which is preliminary data.</text>
</comment>
<evidence type="ECO:0000313" key="5">
    <source>
        <dbReference type="Proteomes" id="UP001295423"/>
    </source>
</evidence>
<protein>
    <recommendedName>
        <fullName evidence="6">Tetratricopeptide repeat protein</fullName>
    </recommendedName>
</protein>
<dbReference type="EMBL" id="CAKOGP040001958">
    <property type="protein sequence ID" value="CAJ1957973.1"/>
    <property type="molecule type" value="Genomic_DNA"/>
</dbReference>
<dbReference type="PANTHER" id="PTHR45641">
    <property type="entry name" value="TETRATRICOPEPTIDE REPEAT PROTEIN (AFU_ORTHOLOGUE AFUA_6G03870)"/>
    <property type="match status" value="1"/>
</dbReference>
<dbReference type="PANTHER" id="PTHR45641:SF1">
    <property type="entry name" value="AAA+ ATPASE DOMAIN-CONTAINING PROTEIN"/>
    <property type="match status" value="1"/>
</dbReference>
<evidence type="ECO:0000256" key="3">
    <source>
        <dbReference type="SAM" id="MobiDB-lite"/>
    </source>
</evidence>
<dbReference type="InterPro" id="IPR019734">
    <property type="entry name" value="TPR_rpt"/>
</dbReference>
<organism evidence="4 5">
    <name type="scientific">Cylindrotheca closterium</name>
    <dbReference type="NCBI Taxonomy" id="2856"/>
    <lineage>
        <taxon>Eukaryota</taxon>
        <taxon>Sar</taxon>
        <taxon>Stramenopiles</taxon>
        <taxon>Ochrophyta</taxon>
        <taxon>Bacillariophyta</taxon>
        <taxon>Bacillariophyceae</taxon>
        <taxon>Bacillariophycidae</taxon>
        <taxon>Bacillariales</taxon>
        <taxon>Bacillariaceae</taxon>
        <taxon>Cylindrotheca</taxon>
    </lineage>
</organism>